<evidence type="ECO:0000313" key="2">
    <source>
        <dbReference type="EMBL" id="CAF4566606.1"/>
    </source>
</evidence>
<proteinExistence type="predicted"/>
<comment type="caution">
    <text evidence="1">The sequence shown here is derived from an EMBL/GenBank/DDBJ whole genome shotgun (WGS) entry which is preliminary data.</text>
</comment>
<dbReference type="EMBL" id="CAJNOW010001225">
    <property type="protein sequence ID" value="CAF1310324.1"/>
    <property type="molecule type" value="Genomic_DNA"/>
</dbReference>
<dbReference type="AlphaFoldDB" id="A0A815EI40"/>
<gene>
    <name evidence="2" type="ORF">GIL414_LOCUS37482</name>
    <name evidence="1" type="ORF">KQP761_LOCUS5223</name>
</gene>
<sequence>MAQDSFDLSTFANTDELTKWFNFFSDLVCNDRQSESITIRRDASKALIYLVDLKATLFIEKLSFIHKHVVENKPEKNQALAILYSFVRICLNSSSSLNQEQKQKLIQTLALLQQYFLLRLIPESQMKRLHTRGTHNNEISGLETPIDVAYALMFAHYMSHILGDYTNKVDGTNDFFQQILFGLCLMTQTKIFNFDIVQPIFTSVLPLLTEHALRSTVYEYNTTHVLYWLIGNISNLMIAGIQQNSLEIKHLNTLKLSLFGGGCEKTLVENNKNVLNLQESNLAKYSAQLILKIKSYVKSTLHLLRSIESLAEDACAALFAVYIKYYRRVNIAKSELTRTADQRPHSKLLLLYEYASRVQTLFNTTRAQGDDCNELHEQIKMKSLLLLSAVKENNIIPIIQDNVLQTIETAVTLTMEQNQDSESIFHEELHNFVCSNVHKKEKFQSDELVHCLIKQHERAITRLIIYRFIDSFIKKVFEIEDEKERIWAILTVYLPYLRKANVNWPFLENIAATNNELKDEIRNTYYSIIQTVLLFILRSKRRERNIFNLLNSSYTSVDMHFLQQHQFVELLFKSYVHFSDGKEVENSTILHQKLIAYN</sequence>
<evidence type="ECO:0000313" key="1">
    <source>
        <dbReference type="EMBL" id="CAF1310324.1"/>
    </source>
</evidence>
<name>A0A815EI40_9BILA</name>
<dbReference type="Proteomes" id="UP000681720">
    <property type="component" value="Unassembled WGS sequence"/>
</dbReference>
<evidence type="ECO:0000313" key="3">
    <source>
        <dbReference type="Proteomes" id="UP000663834"/>
    </source>
</evidence>
<organism evidence="1 3">
    <name type="scientific">Rotaria magnacalcarata</name>
    <dbReference type="NCBI Taxonomy" id="392030"/>
    <lineage>
        <taxon>Eukaryota</taxon>
        <taxon>Metazoa</taxon>
        <taxon>Spiralia</taxon>
        <taxon>Gnathifera</taxon>
        <taxon>Rotifera</taxon>
        <taxon>Eurotatoria</taxon>
        <taxon>Bdelloidea</taxon>
        <taxon>Philodinida</taxon>
        <taxon>Philodinidae</taxon>
        <taxon>Rotaria</taxon>
    </lineage>
</organism>
<reference evidence="1" key="1">
    <citation type="submission" date="2021-02" db="EMBL/GenBank/DDBJ databases">
        <authorList>
            <person name="Nowell W R."/>
        </authorList>
    </citation>
    <scope>NUCLEOTIDE SEQUENCE</scope>
</reference>
<dbReference type="OrthoDB" id="10069729at2759"/>
<dbReference type="Proteomes" id="UP000663834">
    <property type="component" value="Unassembled WGS sequence"/>
</dbReference>
<protein>
    <submittedName>
        <fullName evidence="1">Uncharacterized protein</fullName>
    </submittedName>
</protein>
<dbReference type="EMBL" id="CAJOBJ010096372">
    <property type="protein sequence ID" value="CAF4566606.1"/>
    <property type="molecule type" value="Genomic_DNA"/>
</dbReference>
<accession>A0A815EI40</accession>